<dbReference type="InterPro" id="IPR027417">
    <property type="entry name" value="P-loop_NTPase"/>
</dbReference>
<keyword evidence="1" id="KW-0547">Nucleotide-binding</keyword>
<dbReference type="Pfam" id="PF19263">
    <property type="entry name" value="DUF5906"/>
    <property type="match status" value="1"/>
</dbReference>
<dbReference type="Pfam" id="PF03288">
    <property type="entry name" value="Pox_D5"/>
    <property type="match status" value="1"/>
</dbReference>
<sequence>MYEHIPVELKEMNQWVCWASAAKKNGKLTKKPINPHTGKLAQSNNSDTWSDFDTALQKSSEFDGIGFMLGNGIFGVDIDNAQEDITMYLGGDTDNNLVSEFTDTLKSYAEYSVSNTGIHILCKGTLPEGGRRKGNYEFYEDGRFFVVTGHIVTQQYQKIVDCTETIKPLHQKYIGSHEKITHLSLLPKDEEKRIILSEAEVIEKALASKTGKRFEICLYGGWETVYTSQSEADMAFANDLAFWTGRDFAMMDSLFRSSKLMREKYDMKRKNTTYGAELLNKAIHECGNIYQPRKSDDDFAIYIKTEDKEKPQKFFSYDDTGNADRFIETYDGYVRFSFIDKAFYYYDGKSWQLDMTGIVRTMADTVVENMRNEKVSATGDEKEDEEVQKAFQKHIKKSRGTTSKKNMLTEIEHRTAVLPEEFDREKTLFNVQNGYLDLVTGELYDHEQAKMFSRIADVEYTNKIDCPQWIDFINQIFDNDKELIEYVQKAVGYSLTGSTREQSLFILFGNGRNGKSIFLDAISNIVGSYATNMQASTIMVKQSGGANTDIARLKGARFVTSSEPNEGLRLDEGLVKQLTGGDKVTARQLYGREFEFNPEFKLWLATNHKPIIRGTDDGIWRRLNLIPFNVQIPDEKVDKNLKYKLQRESVGILNWAVEGCLKWQREGLKRPAIVEAASKDYREEMDATALFINECCVVGIGKTVKGKTFYESYREWASKNGQYMMSNTKFGKEMAGKFNKRKSNGVMIYDGVQLLDDFQPYSLGINSFN</sequence>
<dbReference type="RefSeq" id="WP_096699279.1">
    <property type="nucleotide sequence ID" value="NZ_CP023483.1"/>
</dbReference>
<evidence type="ECO:0000256" key="4">
    <source>
        <dbReference type="ARBA" id="ARBA00022840"/>
    </source>
</evidence>
<evidence type="ECO:0000256" key="2">
    <source>
        <dbReference type="ARBA" id="ARBA00022801"/>
    </source>
</evidence>
<dbReference type="Pfam" id="PF22763">
    <property type="entry name" value="NrS1-1_pol-like_HBD"/>
    <property type="match status" value="1"/>
</dbReference>
<dbReference type="AlphaFoldDB" id="A0A291BW09"/>
<dbReference type="GO" id="GO:0016787">
    <property type="term" value="F:hydrolase activity"/>
    <property type="evidence" value="ECO:0007669"/>
    <property type="project" value="UniProtKB-KW"/>
</dbReference>
<proteinExistence type="predicted"/>
<dbReference type="Pfam" id="PF08706">
    <property type="entry name" value="D5_N"/>
    <property type="match status" value="1"/>
</dbReference>
<keyword evidence="4" id="KW-0067">ATP-binding</keyword>
<dbReference type="KEGG" id="bths:CNY62_02555"/>
<keyword evidence="3" id="KW-0347">Helicase</keyword>
<evidence type="ECO:0000259" key="5">
    <source>
        <dbReference type="PROSITE" id="PS51206"/>
    </source>
</evidence>
<organism evidence="6 7">
    <name type="scientific">Brochothrix thermosphacta</name>
    <name type="common">Microbacterium thermosphactum</name>
    <dbReference type="NCBI Taxonomy" id="2756"/>
    <lineage>
        <taxon>Bacteria</taxon>
        <taxon>Bacillati</taxon>
        <taxon>Bacillota</taxon>
        <taxon>Bacilli</taxon>
        <taxon>Bacillales</taxon>
        <taxon>Listeriaceae</taxon>
        <taxon>Brochothrix</taxon>
    </lineage>
</organism>
<dbReference type="InterPro" id="IPR051620">
    <property type="entry name" value="ORF904-like_C"/>
</dbReference>
<reference evidence="6 7" key="1">
    <citation type="submission" date="2017-09" db="EMBL/GenBank/DDBJ databases">
        <title>Complete Genome Sequences of Two Strains of the Meat Spoilage Bacterium Brochothrix thermosphacta Isolated from Ground Chicken.</title>
        <authorList>
            <person name="Paoli G.C."/>
            <person name="Wijey C."/>
            <person name="Chen C.-Y."/>
            <person name="Nguyen L."/>
            <person name="Yan X."/>
            <person name="Irwin P.L."/>
        </authorList>
    </citation>
    <scope>NUCLEOTIDE SEQUENCE [LARGE SCALE GENOMIC DNA]</scope>
    <source>
        <strain evidence="6 7">BI</strain>
    </source>
</reference>
<gene>
    <name evidence="6" type="ORF">CNY62_02555</name>
</gene>
<dbReference type="NCBIfam" id="TIGR01613">
    <property type="entry name" value="primase_Cterm"/>
    <property type="match status" value="1"/>
</dbReference>
<dbReference type="PANTHER" id="PTHR35372">
    <property type="entry name" value="ATP BINDING PROTEIN-RELATED"/>
    <property type="match status" value="1"/>
</dbReference>
<dbReference type="SMART" id="SM00885">
    <property type="entry name" value="D5_N"/>
    <property type="match status" value="1"/>
</dbReference>
<dbReference type="Gene3D" id="3.40.50.300">
    <property type="entry name" value="P-loop containing nucleotide triphosphate hydrolases"/>
    <property type="match status" value="1"/>
</dbReference>
<keyword evidence="7" id="KW-1185">Reference proteome</keyword>
<dbReference type="Proteomes" id="UP000243591">
    <property type="component" value="Chromosome"/>
</dbReference>
<dbReference type="PROSITE" id="PS51206">
    <property type="entry name" value="SF3_HELICASE_1"/>
    <property type="match status" value="1"/>
</dbReference>
<evidence type="ECO:0000256" key="3">
    <source>
        <dbReference type="ARBA" id="ARBA00022806"/>
    </source>
</evidence>
<evidence type="ECO:0000313" key="6">
    <source>
        <dbReference type="EMBL" id="ATF25363.1"/>
    </source>
</evidence>
<accession>A0A291BW09</accession>
<dbReference type="InterPro" id="IPR014818">
    <property type="entry name" value="Phage/plasmid_primase_P4_C"/>
</dbReference>
<protein>
    <submittedName>
        <fullName evidence="6">DNA primase</fullName>
    </submittedName>
</protein>
<keyword evidence="2" id="KW-0378">Hydrolase</keyword>
<dbReference type="InterPro" id="IPR045455">
    <property type="entry name" value="NrS-1_pol-like_helicase"/>
</dbReference>
<dbReference type="GO" id="GO:0005524">
    <property type="term" value="F:ATP binding"/>
    <property type="evidence" value="ECO:0007669"/>
    <property type="project" value="UniProtKB-KW"/>
</dbReference>
<dbReference type="InterPro" id="IPR054468">
    <property type="entry name" value="NrSPol-like_HBD"/>
</dbReference>
<dbReference type="InterPro" id="IPR014015">
    <property type="entry name" value="Helicase_SF3_DNA-vir"/>
</dbReference>
<dbReference type="InterPro" id="IPR004968">
    <property type="entry name" value="DNA_primase/NTPase_C"/>
</dbReference>
<dbReference type="SUPFAM" id="SSF52540">
    <property type="entry name" value="P-loop containing nucleoside triphosphate hydrolases"/>
    <property type="match status" value="1"/>
</dbReference>
<dbReference type="InterPro" id="IPR006500">
    <property type="entry name" value="Helicase_put_C_phage/plasmid"/>
</dbReference>
<name>A0A291BW09_BROTH</name>
<evidence type="ECO:0000256" key="1">
    <source>
        <dbReference type="ARBA" id="ARBA00022741"/>
    </source>
</evidence>
<dbReference type="PANTHER" id="PTHR35372:SF2">
    <property type="entry name" value="SF3 HELICASE DOMAIN-CONTAINING PROTEIN"/>
    <property type="match status" value="1"/>
</dbReference>
<dbReference type="EMBL" id="CP023483">
    <property type="protein sequence ID" value="ATF25363.1"/>
    <property type="molecule type" value="Genomic_DNA"/>
</dbReference>
<dbReference type="GO" id="GO:0004386">
    <property type="term" value="F:helicase activity"/>
    <property type="evidence" value="ECO:0007669"/>
    <property type="project" value="UniProtKB-KW"/>
</dbReference>
<dbReference type="OrthoDB" id="9763644at2"/>
<evidence type="ECO:0000313" key="7">
    <source>
        <dbReference type="Proteomes" id="UP000243591"/>
    </source>
</evidence>
<feature type="domain" description="SF3 helicase" evidence="5">
    <location>
        <begin position="482"/>
        <end position="641"/>
    </location>
</feature>